<organism evidence="1 2">
    <name type="scientific">Asticcacaulis taihuensis</name>
    <dbReference type="NCBI Taxonomy" id="260084"/>
    <lineage>
        <taxon>Bacteria</taxon>
        <taxon>Pseudomonadati</taxon>
        <taxon>Pseudomonadota</taxon>
        <taxon>Alphaproteobacteria</taxon>
        <taxon>Caulobacterales</taxon>
        <taxon>Caulobacteraceae</taxon>
        <taxon>Asticcacaulis</taxon>
    </lineage>
</organism>
<evidence type="ECO:0000313" key="1">
    <source>
        <dbReference type="EMBL" id="SCW35979.1"/>
    </source>
</evidence>
<keyword evidence="2" id="KW-1185">Reference proteome</keyword>
<dbReference type="AlphaFoldDB" id="A0A1G4PVE1"/>
<accession>A0A1G4PVE1</accession>
<sequence length="110" mass="12548">MGQRTPPKDRDTPSATAFDVGAATDALFAEILQKANNPLLTTSLALLREETLATRPYEADLLPDREAEYQRLLACWRQRDKRGLQRELTAYLQRRYDIAAQVAARMDRLN</sequence>
<gene>
    <name evidence="1" type="ORF">SAMN02927928_0676</name>
</gene>
<evidence type="ECO:0000313" key="2">
    <source>
        <dbReference type="Proteomes" id="UP000199150"/>
    </source>
</evidence>
<proteinExistence type="predicted"/>
<reference evidence="2" key="1">
    <citation type="submission" date="2016-10" db="EMBL/GenBank/DDBJ databases">
        <authorList>
            <person name="Varghese N."/>
            <person name="Submissions S."/>
        </authorList>
    </citation>
    <scope>NUCLEOTIDE SEQUENCE [LARGE SCALE GENOMIC DNA]</scope>
    <source>
        <strain evidence="2">CGMCC 1.3431</strain>
    </source>
</reference>
<dbReference type="EMBL" id="FMTS01000001">
    <property type="protein sequence ID" value="SCW35979.1"/>
    <property type="molecule type" value="Genomic_DNA"/>
</dbReference>
<protein>
    <submittedName>
        <fullName evidence="1">Uncharacterized protein</fullName>
    </submittedName>
</protein>
<name>A0A1G4PVE1_9CAUL</name>
<dbReference type="Proteomes" id="UP000199150">
    <property type="component" value="Unassembled WGS sequence"/>
</dbReference>